<dbReference type="EMBL" id="QFQP01000006">
    <property type="protein sequence ID" value="PZR14960.1"/>
    <property type="molecule type" value="Genomic_DNA"/>
</dbReference>
<gene>
    <name evidence="1" type="ORF">DI536_09270</name>
</gene>
<name>A0A2W5THG6_9BACT</name>
<proteinExistence type="predicted"/>
<protein>
    <recommendedName>
        <fullName evidence="3">TIGR03067 domain-containing protein</fullName>
    </recommendedName>
</protein>
<evidence type="ECO:0000313" key="2">
    <source>
        <dbReference type="Proteomes" id="UP000249061"/>
    </source>
</evidence>
<organism evidence="1 2">
    <name type="scientific">Archangium gephyra</name>
    <dbReference type="NCBI Taxonomy" id="48"/>
    <lineage>
        <taxon>Bacteria</taxon>
        <taxon>Pseudomonadati</taxon>
        <taxon>Myxococcota</taxon>
        <taxon>Myxococcia</taxon>
        <taxon>Myxococcales</taxon>
        <taxon>Cystobacterineae</taxon>
        <taxon>Archangiaceae</taxon>
        <taxon>Archangium</taxon>
    </lineage>
</organism>
<evidence type="ECO:0000313" key="1">
    <source>
        <dbReference type="EMBL" id="PZR14960.1"/>
    </source>
</evidence>
<dbReference type="Proteomes" id="UP000249061">
    <property type="component" value="Unassembled WGS sequence"/>
</dbReference>
<dbReference type="AlphaFoldDB" id="A0A2W5THG6"/>
<reference evidence="1 2" key="1">
    <citation type="submission" date="2017-08" db="EMBL/GenBank/DDBJ databases">
        <title>Infants hospitalized years apart are colonized by the same room-sourced microbial strains.</title>
        <authorList>
            <person name="Brooks B."/>
            <person name="Olm M.R."/>
            <person name="Firek B.A."/>
            <person name="Baker R."/>
            <person name="Thomas B.C."/>
            <person name="Morowitz M.J."/>
            <person name="Banfield J.F."/>
        </authorList>
    </citation>
    <scope>NUCLEOTIDE SEQUENCE [LARGE SCALE GENOMIC DNA]</scope>
    <source>
        <strain evidence="1">S2_003_000_R2_14</strain>
    </source>
</reference>
<sequence>MHALALLTALAVAAPTDGSAAFDRLKKLEGSWKTDAKDGPVQYVMLRLVGGNAVLETTTGPDRTTVTSATVYSLEGADLVATNHGAGGASRLKVKDADPVAVRFDGSAKDARVAGISLVTKDNKLLLEHTVREGGKEVKKSLTLLREYVDTLK</sequence>
<accession>A0A2W5THG6</accession>
<evidence type="ECO:0008006" key="3">
    <source>
        <dbReference type="Google" id="ProtNLM"/>
    </source>
</evidence>
<comment type="caution">
    <text evidence="1">The sequence shown here is derived from an EMBL/GenBank/DDBJ whole genome shotgun (WGS) entry which is preliminary data.</text>
</comment>